<dbReference type="AlphaFoldDB" id="M0DVU4"/>
<protein>
    <submittedName>
        <fullName evidence="2">Xylose isomerase</fullName>
    </submittedName>
</protein>
<dbReference type="SUPFAM" id="SSF51658">
    <property type="entry name" value="Xylose isomerase-like"/>
    <property type="match status" value="1"/>
</dbReference>
<dbReference type="InterPro" id="IPR050312">
    <property type="entry name" value="IolE/XylAMocC-like"/>
</dbReference>
<dbReference type="PANTHER" id="PTHR12110">
    <property type="entry name" value="HYDROXYPYRUVATE ISOMERASE"/>
    <property type="match status" value="1"/>
</dbReference>
<reference evidence="2 3" key="1">
    <citation type="journal article" date="2014" name="PLoS Genet.">
        <title>Phylogenetically driven sequencing of extremely halophilic archaea reveals strategies for static and dynamic osmo-response.</title>
        <authorList>
            <person name="Becker E.A."/>
            <person name="Seitzer P.M."/>
            <person name="Tritt A."/>
            <person name="Larsen D."/>
            <person name="Krusor M."/>
            <person name="Yao A.I."/>
            <person name="Wu D."/>
            <person name="Madern D."/>
            <person name="Eisen J.A."/>
            <person name="Darling A.E."/>
            <person name="Facciotti M.T."/>
        </authorList>
    </citation>
    <scope>NUCLEOTIDE SEQUENCE [LARGE SCALE GENOMIC DNA]</scope>
    <source>
        <strain evidence="2 3">DSM 1137</strain>
    </source>
</reference>
<feature type="domain" description="Xylose isomerase-like TIM barrel" evidence="1">
    <location>
        <begin position="24"/>
        <end position="247"/>
    </location>
</feature>
<dbReference type="PATRIC" id="fig|1227484.4.peg.1828"/>
<dbReference type="PANTHER" id="PTHR12110:SF41">
    <property type="entry name" value="INOSOSE DEHYDRATASE"/>
    <property type="match status" value="1"/>
</dbReference>
<evidence type="ECO:0000313" key="2">
    <source>
        <dbReference type="EMBL" id="ELZ38938.1"/>
    </source>
</evidence>
<evidence type="ECO:0000259" key="1">
    <source>
        <dbReference type="Pfam" id="PF01261"/>
    </source>
</evidence>
<organism evidence="2 3">
    <name type="scientific">Halorubrum saccharovorum DSM 1137</name>
    <dbReference type="NCBI Taxonomy" id="1227484"/>
    <lineage>
        <taxon>Archaea</taxon>
        <taxon>Methanobacteriati</taxon>
        <taxon>Methanobacteriota</taxon>
        <taxon>Stenosarchaea group</taxon>
        <taxon>Halobacteria</taxon>
        <taxon>Halobacteriales</taxon>
        <taxon>Haloferacaceae</taxon>
        <taxon>Halorubrum</taxon>
    </lineage>
</organism>
<dbReference type="eggNOG" id="arCOG01902">
    <property type="taxonomic scope" value="Archaea"/>
</dbReference>
<keyword evidence="3" id="KW-1185">Reference proteome</keyword>
<evidence type="ECO:0000313" key="3">
    <source>
        <dbReference type="Proteomes" id="UP000011514"/>
    </source>
</evidence>
<dbReference type="STRING" id="1227484.C471_09160"/>
<name>M0DVU4_9EURY</name>
<accession>M0DVU4</accession>
<dbReference type="Proteomes" id="UP000011514">
    <property type="component" value="Unassembled WGS sequence"/>
</dbReference>
<dbReference type="InterPro" id="IPR036237">
    <property type="entry name" value="Xyl_isomerase-like_sf"/>
</dbReference>
<dbReference type="Pfam" id="PF01261">
    <property type="entry name" value="AP_endonuc_2"/>
    <property type="match status" value="1"/>
</dbReference>
<dbReference type="InterPro" id="IPR013022">
    <property type="entry name" value="Xyl_isomerase-like_TIM-brl"/>
</dbReference>
<dbReference type="GO" id="GO:0016853">
    <property type="term" value="F:isomerase activity"/>
    <property type="evidence" value="ECO:0007669"/>
    <property type="project" value="UniProtKB-KW"/>
</dbReference>
<comment type="caution">
    <text evidence="2">The sequence shown here is derived from an EMBL/GenBank/DDBJ whole genome shotgun (WGS) entry which is preliminary data.</text>
</comment>
<dbReference type="EMBL" id="AOJE01000045">
    <property type="protein sequence ID" value="ELZ38938.1"/>
    <property type="molecule type" value="Genomic_DNA"/>
</dbReference>
<sequence length="274" mass="29637">MDDIPISTQFYSYRSTDLSVPELIQAAADAGYDAFEPYSVGAGTNVDPILQAANDTGLEMSSAHISLSEVENNTQAMIDTFSQFGDPILIDPGVAPSGGWGDESAVIDLAERFNAAADQLSDTDLTLGHHNHDAEFAQIGDTTGYDIFAENLDDQVHIQLDVGWVLVGGADPIRFIADHPENVQITHMKNMTVNPQAFTEIHEGDVNMRGVANAIRNVGDPQYLVFEHDEPEDPLHSMELGAHWLEKVNQPWQPGGICAIGGADTHPAKLHNPA</sequence>
<keyword evidence="2" id="KW-0413">Isomerase</keyword>
<proteinExistence type="predicted"/>
<gene>
    <name evidence="2" type="ORF">C471_09160</name>
</gene>
<dbReference type="Gene3D" id="3.20.20.150">
    <property type="entry name" value="Divalent-metal-dependent TIM barrel enzymes"/>
    <property type="match status" value="1"/>
</dbReference>